<dbReference type="Proteomes" id="UP000184518">
    <property type="component" value="Unassembled WGS sequence"/>
</dbReference>
<organism evidence="3 4">
    <name type="scientific">Chryseobacterium arachidis</name>
    <dbReference type="NCBI Taxonomy" id="1416778"/>
    <lineage>
        <taxon>Bacteria</taxon>
        <taxon>Pseudomonadati</taxon>
        <taxon>Bacteroidota</taxon>
        <taxon>Flavobacteriia</taxon>
        <taxon>Flavobacteriales</taxon>
        <taxon>Weeksellaceae</taxon>
        <taxon>Chryseobacterium group</taxon>
        <taxon>Chryseobacterium</taxon>
    </lineage>
</organism>
<dbReference type="RefSeq" id="WP_072963892.1">
    <property type="nucleotide sequence ID" value="NZ_FQUT01000020.1"/>
</dbReference>
<dbReference type="InterPro" id="IPR001466">
    <property type="entry name" value="Beta-lactam-related"/>
</dbReference>
<dbReference type="STRING" id="1416778.SAMN05443633_12035"/>
<reference evidence="4" key="1">
    <citation type="submission" date="2016-11" db="EMBL/GenBank/DDBJ databases">
        <authorList>
            <person name="Varghese N."/>
            <person name="Submissions S."/>
        </authorList>
    </citation>
    <scope>NUCLEOTIDE SEQUENCE [LARGE SCALE GENOMIC DNA]</scope>
    <source>
        <strain evidence="4">DSM 27619</strain>
    </source>
</reference>
<name>A0A1M5LV82_9FLAO</name>
<dbReference type="PANTHER" id="PTHR46825">
    <property type="entry name" value="D-ALANYL-D-ALANINE-CARBOXYPEPTIDASE/ENDOPEPTIDASE AMPH"/>
    <property type="match status" value="1"/>
</dbReference>
<feature type="signal peptide" evidence="1">
    <location>
        <begin position="1"/>
        <end position="21"/>
    </location>
</feature>
<dbReference type="InterPro" id="IPR050491">
    <property type="entry name" value="AmpC-like"/>
</dbReference>
<keyword evidence="4" id="KW-1185">Reference proteome</keyword>
<gene>
    <name evidence="3" type="ORF">SAMN05443633_12035</name>
</gene>
<feature type="domain" description="Beta-lactamase-related" evidence="2">
    <location>
        <begin position="159"/>
        <end position="437"/>
    </location>
</feature>
<keyword evidence="1" id="KW-0732">Signal</keyword>
<evidence type="ECO:0000313" key="4">
    <source>
        <dbReference type="Proteomes" id="UP000184518"/>
    </source>
</evidence>
<dbReference type="EMBL" id="FQUT01000020">
    <property type="protein sequence ID" value="SHG68810.1"/>
    <property type="molecule type" value="Genomic_DNA"/>
</dbReference>
<dbReference type="OrthoDB" id="9793489at2"/>
<dbReference type="InterPro" id="IPR012338">
    <property type="entry name" value="Beta-lactam/transpept-like"/>
</dbReference>
<evidence type="ECO:0000259" key="2">
    <source>
        <dbReference type="Pfam" id="PF00144"/>
    </source>
</evidence>
<evidence type="ECO:0000256" key="1">
    <source>
        <dbReference type="SAM" id="SignalP"/>
    </source>
</evidence>
<evidence type="ECO:0000313" key="3">
    <source>
        <dbReference type="EMBL" id="SHG68810.1"/>
    </source>
</evidence>
<dbReference type="PANTHER" id="PTHR46825:SF7">
    <property type="entry name" value="D-ALANYL-D-ALANINE CARBOXYPEPTIDASE"/>
    <property type="match status" value="1"/>
</dbReference>
<protein>
    <submittedName>
        <fullName evidence="3">CubicO group peptidase, beta-lactamase class C family</fullName>
    </submittedName>
</protein>
<proteinExistence type="predicted"/>
<dbReference type="Pfam" id="PF00144">
    <property type="entry name" value="Beta-lactamase"/>
    <property type="match status" value="1"/>
</dbReference>
<feature type="chain" id="PRO_5012657678" evidence="1">
    <location>
        <begin position="22"/>
        <end position="550"/>
    </location>
</feature>
<dbReference type="AlphaFoldDB" id="A0A1M5LV82"/>
<sequence>MKTKSLFIFLFLIIISQQIFAQQITGSWKGELDIQGTKLPVIMNISQEKNVYSATMDSPLQGVEGIPVDKITFTNNELALEITSAGATYKGKFEKEKFSGNFIQRGNTFPLVLERFDKKNNKDKSLEVLKLTSDINGSLKKIDDFLSYLEKNNAEAGEISIFKDGKEIYKRNFGENSLPDSQKGKETFQIGSITKSMTAIMIFKLIEKKQLDLNDKLSKFYPKIPNAGKITISQLLNHKSGLGDYVTGKDDMKWLTAKTSEEQIMNRIIEQGTLFEPDMKQQYSNSGYYLLTKILEKITKKSYTDNLKETFIDPLQLKNFYTASQKPSNVFLPYNYANKWESVKDFDFNNVVGVGDIATTPTNLNIIINAFFSGKLVSKESQSTIMPAEDKFGRGMSIIPFHSKIFVGHSGGTYGTNSLMVYNGEDDLSISYSLNADRIGSNNFVIDILSILYNTEFEMPDFTNKKVSSAELQKYEGDYTSKEAPLGIKIFVKNDGLFAQGTGQPEFPLEFAGDHQFKFDNAGLKITFYPEKQQMQLEQNGGKFLFDKKK</sequence>
<dbReference type="Gene3D" id="3.40.710.10">
    <property type="entry name" value="DD-peptidase/beta-lactamase superfamily"/>
    <property type="match status" value="1"/>
</dbReference>
<accession>A0A1M5LV82</accession>
<dbReference type="SUPFAM" id="SSF56601">
    <property type="entry name" value="beta-lactamase/transpeptidase-like"/>
    <property type="match status" value="1"/>
</dbReference>